<keyword evidence="3 6" id="KW-0240">DNA-directed RNA polymerase</keyword>
<dbReference type="PIRSF" id="PIRSF028763">
    <property type="entry name" value="RNA_pol_Rpc34"/>
    <property type="match status" value="1"/>
</dbReference>
<evidence type="ECO:0000256" key="4">
    <source>
        <dbReference type="ARBA" id="ARBA00023163"/>
    </source>
</evidence>
<evidence type="ECO:0000313" key="8">
    <source>
        <dbReference type="Proteomes" id="UP001206595"/>
    </source>
</evidence>
<dbReference type="InterPro" id="IPR036390">
    <property type="entry name" value="WH_DNA-bd_sf"/>
</dbReference>
<dbReference type="GO" id="GO:0005666">
    <property type="term" value="C:RNA polymerase III complex"/>
    <property type="evidence" value="ECO:0007669"/>
    <property type="project" value="UniProtKB-UniRule"/>
</dbReference>
<evidence type="ECO:0000256" key="6">
    <source>
        <dbReference type="PIRNR" id="PIRNR028763"/>
    </source>
</evidence>
<comment type="subcellular location">
    <subcellularLocation>
        <location evidence="1 6">Nucleus</location>
    </subcellularLocation>
</comment>
<evidence type="ECO:0000256" key="5">
    <source>
        <dbReference type="ARBA" id="ARBA00023242"/>
    </source>
</evidence>
<dbReference type="Proteomes" id="UP001206595">
    <property type="component" value="Unassembled WGS sequence"/>
</dbReference>
<dbReference type="GO" id="GO:0006383">
    <property type="term" value="P:transcription by RNA polymerase III"/>
    <property type="evidence" value="ECO:0007669"/>
    <property type="project" value="UniProtKB-UniRule"/>
</dbReference>
<dbReference type="InterPro" id="IPR007832">
    <property type="entry name" value="RNA_pol_Rpc34"/>
</dbReference>
<dbReference type="GeneID" id="75912980"/>
<comment type="similarity">
    <text evidence="2 6">Belongs to the eukaryotic RPC34/RPC39 RNA polymerase subunit family.</text>
</comment>
<organism evidence="7 8">
    <name type="scientific">Umbelopsis ramanniana AG</name>
    <dbReference type="NCBI Taxonomy" id="1314678"/>
    <lineage>
        <taxon>Eukaryota</taxon>
        <taxon>Fungi</taxon>
        <taxon>Fungi incertae sedis</taxon>
        <taxon>Mucoromycota</taxon>
        <taxon>Mucoromycotina</taxon>
        <taxon>Umbelopsidomycetes</taxon>
        <taxon>Umbelopsidales</taxon>
        <taxon>Umbelopsidaceae</taxon>
        <taxon>Umbelopsis</taxon>
    </lineage>
</organism>
<dbReference type="Gene3D" id="1.10.10.10">
    <property type="entry name" value="Winged helix-like DNA-binding domain superfamily/Winged helix DNA-binding domain"/>
    <property type="match status" value="1"/>
</dbReference>
<comment type="function">
    <text evidence="6">DNA-dependent RNA polymerase catalyzes the transcription of DNA into RNA using the four ribonucleoside triphosphates as substrates. Specific peripheric component of RNA polymerase III which synthesizes small RNAs, such as 5S rRNA and tRNAs.</text>
</comment>
<evidence type="ECO:0000256" key="3">
    <source>
        <dbReference type="ARBA" id="ARBA00022478"/>
    </source>
</evidence>
<evidence type="ECO:0000256" key="1">
    <source>
        <dbReference type="ARBA" id="ARBA00004123"/>
    </source>
</evidence>
<name>A0AAD5EE52_UMBRA</name>
<dbReference type="Pfam" id="PF05158">
    <property type="entry name" value="RNA_pol_Rpc34"/>
    <property type="match status" value="1"/>
</dbReference>
<proteinExistence type="inferred from homology"/>
<dbReference type="AlphaFoldDB" id="A0AAD5EE52"/>
<sequence length="345" mass="38537">MSAIKTEPDMDIRMSNGLASSSNIVVPAGLSETEKQVYITAAEYPAGVSVGDVTIKIGSIPAKDVMDGINSLSKKSLLEFQMMGDTPYVRVVQMKDYAKTSGLDSESKLIYSHIKEAGNEGIWTKDLKKHTNLHLNVVNRCLKVLEQKQLVKAVKHVKWPTRRFYMLYELTPSSEVTGGAWYTDQELDTDFIDTLASACYKYIYSRSFPRGDRNVIFKADYGHYPSAAEVKRFIHEKRISSVELSTTDIICLLDLLIHDDMIEKKMPFAGFMDDEGDSDMENDSGGVEWVYKAINRNVTSTTASDGGIDALSEVPCGKCPVFKFCTADGPISPSNCEYFNKWLNF</sequence>
<dbReference type="InterPro" id="IPR036388">
    <property type="entry name" value="WH-like_DNA-bd_sf"/>
</dbReference>
<accession>A0AAD5EE52</accession>
<dbReference type="InterPro" id="IPR016049">
    <property type="entry name" value="RNA_pol_Rpc34-like"/>
</dbReference>
<dbReference type="EMBL" id="MU620906">
    <property type="protein sequence ID" value="KAI8581360.1"/>
    <property type="molecule type" value="Genomic_DNA"/>
</dbReference>
<dbReference type="RefSeq" id="XP_051446364.1">
    <property type="nucleotide sequence ID" value="XM_051587635.1"/>
</dbReference>
<dbReference type="SUPFAM" id="SSF46785">
    <property type="entry name" value="Winged helix' DNA-binding domain"/>
    <property type="match status" value="1"/>
</dbReference>
<protein>
    <recommendedName>
        <fullName evidence="6">DNA-directed RNA polymerase III subunit RPC6</fullName>
        <shortName evidence="6">RNA polymerase III subunit C6</shortName>
    </recommendedName>
</protein>
<reference evidence="7" key="1">
    <citation type="submission" date="2021-06" db="EMBL/GenBank/DDBJ databases">
        <authorList>
            <consortium name="DOE Joint Genome Institute"/>
            <person name="Mondo S.J."/>
            <person name="Amses K.R."/>
            <person name="Simmons D.R."/>
            <person name="Longcore J.E."/>
            <person name="Seto K."/>
            <person name="Alves G.H."/>
            <person name="Bonds A.E."/>
            <person name="Quandt C.A."/>
            <person name="Davis W.J."/>
            <person name="Chang Y."/>
            <person name="Letcher P.M."/>
            <person name="Powell M.J."/>
            <person name="Kuo A."/>
            <person name="Labutti K."/>
            <person name="Pangilinan J."/>
            <person name="Andreopoulos W."/>
            <person name="Tritt A."/>
            <person name="Riley R."/>
            <person name="Hundley H."/>
            <person name="Johnson J."/>
            <person name="Lipzen A."/>
            <person name="Barry K."/>
            <person name="Berbee M.L."/>
            <person name="Buchler N.E."/>
            <person name="Grigoriev I.V."/>
            <person name="Spatafora J.W."/>
            <person name="Stajich J.E."/>
            <person name="James T.Y."/>
        </authorList>
    </citation>
    <scope>NUCLEOTIDE SEQUENCE</scope>
    <source>
        <strain evidence="7">AG</strain>
    </source>
</reference>
<keyword evidence="8" id="KW-1185">Reference proteome</keyword>
<gene>
    <name evidence="7" type="ORF">K450DRAFT_232669</name>
</gene>
<evidence type="ECO:0000313" key="7">
    <source>
        <dbReference type="EMBL" id="KAI8581360.1"/>
    </source>
</evidence>
<dbReference type="PANTHER" id="PTHR12780">
    <property type="entry name" value="RNA POLYMERASE III DNA DIRECTED , 39KD SUBUNIT-RELATED"/>
    <property type="match status" value="1"/>
</dbReference>
<comment type="caution">
    <text evidence="7">The sequence shown here is derived from an EMBL/GenBank/DDBJ whole genome shotgun (WGS) entry which is preliminary data.</text>
</comment>
<keyword evidence="4 6" id="KW-0804">Transcription</keyword>
<dbReference type="GO" id="GO:0005737">
    <property type="term" value="C:cytoplasm"/>
    <property type="evidence" value="ECO:0007669"/>
    <property type="project" value="UniProtKB-ARBA"/>
</dbReference>
<reference evidence="7" key="2">
    <citation type="journal article" date="2022" name="Proc. Natl. Acad. Sci. U.S.A.">
        <title>Diploid-dominant life cycles characterize the early evolution of Fungi.</title>
        <authorList>
            <person name="Amses K.R."/>
            <person name="Simmons D.R."/>
            <person name="Longcore J.E."/>
            <person name="Mondo S.J."/>
            <person name="Seto K."/>
            <person name="Jeronimo G.H."/>
            <person name="Bonds A.E."/>
            <person name="Quandt C.A."/>
            <person name="Davis W.J."/>
            <person name="Chang Y."/>
            <person name="Federici B.A."/>
            <person name="Kuo A."/>
            <person name="LaButti K."/>
            <person name="Pangilinan J."/>
            <person name="Andreopoulos W."/>
            <person name="Tritt A."/>
            <person name="Riley R."/>
            <person name="Hundley H."/>
            <person name="Johnson J."/>
            <person name="Lipzen A."/>
            <person name="Barry K."/>
            <person name="Lang B.F."/>
            <person name="Cuomo C.A."/>
            <person name="Buchler N.E."/>
            <person name="Grigoriev I.V."/>
            <person name="Spatafora J.W."/>
            <person name="Stajich J.E."/>
            <person name="James T.Y."/>
        </authorList>
    </citation>
    <scope>NUCLEOTIDE SEQUENCE</scope>
    <source>
        <strain evidence="7">AG</strain>
    </source>
</reference>
<evidence type="ECO:0000256" key="2">
    <source>
        <dbReference type="ARBA" id="ARBA00011038"/>
    </source>
</evidence>
<dbReference type="GO" id="GO:0005654">
    <property type="term" value="C:nucleoplasm"/>
    <property type="evidence" value="ECO:0007669"/>
    <property type="project" value="UniProtKB-ARBA"/>
</dbReference>
<dbReference type="FunFam" id="1.10.10.10:FF:000116">
    <property type="entry name" value="DNA-directed RNA polymerase III subunit RPC6"/>
    <property type="match status" value="1"/>
</dbReference>
<keyword evidence="5 6" id="KW-0539">Nucleus</keyword>